<dbReference type="PANTHER" id="PTHR30154:SF34">
    <property type="entry name" value="TRANSCRIPTIONAL REGULATOR AZLB"/>
    <property type="match status" value="1"/>
</dbReference>
<gene>
    <name evidence="5" type="ORF">HND93_27050</name>
</gene>
<proteinExistence type="predicted"/>
<keyword evidence="3" id="KW-0804">Transcription</keyword>
<keyword evidence="6" id="KW-1185">Reference proteome</keyword>
<dbReference type="InterPro" id="IPR019887">
    <property type="entry name" value="Tscrpt_reg_AsnC/Lrp_C"/>
</dbReference>
<evidence type="ECO:0000259" key="4">
    <source>
        <dbReference type="PROSITE" id="PS50956"/>
    </source>
</evidence>
<dbReference type="InterPro" id="IPR019885">
    <property type="entry name" value="Tscrpt_reg_HTH_AsnC-type_CS"/>
</dbReference>
<dbReference type="Gene3D" id="3.30.70.920">
    <property type="match status" value="1"/>
</dbReference>
<evidence type="ECO:0000256" key="2">
    <source>
        <dbReference type="ARBA" id="ARBA00023125"/>
    </source>
</evidence>
<reference evidence="5 6" key="1">
    <citation type="submission" date="2020-05" db="EMBL/GenBank/DDBJ databases">
        <title>Azospirillum oleiclasticum sp. nov, a nitrogen-fixing and heavy crude oil-emulsifying bacterium isolated from the crude oil of Yumen Oilfield.</title>
        <authorList>
            <person name="Wu D."/>
            <person name="Cai M."/>
            <person name="Zhang X."/>
        </authorList>
    </citation>
    <scope>NUCLEOTIDE SEQUENCE [LARGE SCALE GENOMIC DNA]</scope>
    <source>
        <strain evidence="5 6">ROY-1-1-2</strain>
    </source>
</reference>
<dbReference type="CDD" id="cd00090">
    <property type="entry name" value="HTH_ARSR"/>
    <property type="match status" value="1"/>
</dbReference>
<dbReference type="PROSITE" id="PS50956">
    <property type="entry name" value="HTH_ASNC_2"/>
    <property type="match status" value="1"/>
</dbReference>
<feature type="domain" description="HTH asnC-type" evidence="4">
    <location>
        <begin position="8"/>
        <end position="69"/>
    </location>
</feature>
<dbReference type="SMART" id="SM00344">
    <property type="entry name" value="HTH_ASNC"/>
    <property type="match status" value="1"/>
</dbReference>
<dbReference type="InterPro" id="IPR000485">
    <property type="entry name" value="AsnC-type_HTH_dom"/>
</dbReference>
<dbReference type="InterPro" id="IPR036390">
    <property type="entry name" value="WH_DNA-bd_sf"/>
</dbReference>
<dbReference type="InterPro" id="IPR011008">
    <property type="entry name" value="Dimeric_a/b-barrel"/>
</dbReference>
<dbReference type="Pfam" id="PF13412">
    <property type="entry name" value="HTH_24"/>
    <property type="match status" value="1"/>
</dbReference>
<dbReference type="Proteomes" id="UP000584642">
    <property type="component" value="Unassembled WGS sequence"/>
</dbReference>
<dbReference type="RefSeq" id="WP_180285152.1">
    <property type="nucleotide sequence ID" value="NZ_JABFDB010000027.1"/>
</dbReference>
<evidence type="ECO:0000256" key="1">
    <source>
        <dbReference type="ARBA" id="ARBA00023015"/>
    </source>
</evidence>
<organism evidence="5 6">
    <name type="scientific">Azospirillum oleiclasticum</name>
    <dbReference type="NCBI Taxonomy" id="2735135"/>
    <lineage>
        <taxon>Bacteria</taxon>
        <taxon>Pseudomonadati</taxon>
        <taxon>Pseudomonadota</taxon>
        <taxon>Alphaproteobacteria</taxon>
        <taxon>Rhodospirillales</taxon>
        <taxon>Azospirillaceae</taxon>
        <taxon>Azospirillum</taxon>
    </lineage>
</organism>
<keyword evidence="1" id="KW-0805">Transcription regulation</keyword>
<protein>
    <submittedName>
        <fullName evidence="5">Lrp/AsnC family transcriptional regulator</fullName>
    </submittedName>
</protein>
<dbReference type="InterPro" id="IPR036388">
    <property type="entry name" value="WH-like_DNA-bd_sf"/>
</dbReference>
<dbReference type="Pfam" id="PF01037">
    <property type="entry name" value="AsnC_trans_reg"/>
    <property type="match status" value="1"/>
</dbReference>
<keyword evidence="2" id="KW-0238">DNA-binding</keyword>
<dbReference type="EMBL" id="JABFDB010000027">
    <property type="protein sequence ID" value="NYZ23374.1"/>
    <property type="molecule type" value="Genomic_DNA"/>
</dbReference>
<dbReference type="InterPro" id="IPR019888">
    <property type="entry name" value="Tscrpt_reg_AsnC-like"/>
</dbReference>
<name>A0ABX2TJW6_9PROT</name>
<dbReference type="SUPFAM" id="SSF46785">
    <property type="entry name" value="Winged helix' DNA-binding domain"/>
    <property type="match status" value="1"/>
</dbReference>
<dbReference type="PRINTS" id="PR00033">
    <property type="entry name" value="HTHASNC"/>
</dbReference>
<comment type="caution">
    <text evidence="5">The sequence shown here is derived from an EMBL/GenBank/DDBJ whole genome shotgun (WGS) entry which is preliminary data.</text>
</comment>
<evidence type="ECO:0000313" key="5">
    <source>
        <dbReference type="EMBL" id="NYZ23374.1"/>
    </source>
</evidence>
<dbReference type="SUPFAM" id="SSF54909">
    <property type="entry name" value="Dimeric alpha+beta barrel"/>
    <property type="match status" value="1"/>
</dbReference>
<evidence type="ECO:0000313" key="6">
    <source>
        <dbReference type="Proteomes" id="UP000584642"/>
    </source>
</evidence>
<dbReference type="Gene3D" id="1.10.10.10">
    <property type="entry name" value="Winged helix-like DNA-binding domain superfamily/Winged helix DNA-binding domain"/>
    <property type="match status" value="1"/>
</dbReference>
<evidence type="ECO:0000256" key="3">
    <source>
        <dbReference type="ARBA" id="ARBA00023163"/>
    </source>
</evidence>
<dbReference type="PROSITE" id="PS00519">
    <property type="entry name" value="HTH_ASNC_1"/>
    <property type="match status" value="1"/>
</dbReference>
<dbReference type="InterPro" id="IPR011991">
    <property type="entry name" value="ArsR-like_HTH"/>
</dbReference>
<sequence length="165" mass="17951">MRKSARALDRIDLRILAALQADGRITNAALAERIGLSPSPCLERVRRLEQTGFIRRYTAEIDLSPVTRTVTVFAEVTLASHAQADFARFEAALAAEPAVVEAHCVGGGIDYVLRIVARDIADYHETSERLLASAPEVANLTSYVAIRRVKADSGLPLDRLADPEA</sequence>
<accession>A0ABX2TJW6</accession>
<dbReference type="PANTHER" id="PTHR30154">
    <property type="entry name" value="LEUCINE-RESPONSIVE REGULATORY PROTEIN"/>
    <property type="match status" value="1"/>
</dbReference>